<evidence type="ECO:0008006" key="5">
    <source>
        <dbReference type="Google" id="ProtNLM"/>
    </source>
</evidence>
<keyword evidence="4" id="KW-1185">Reference proteome</keyword>
<dbReference type="InterPro" id="IPR008630">
    <property type="entry name" value="Glyco_trans_34"/>
</dbReference>
<keyword evidence="1" id="KW-0328">Glycosyltransferase</keyword>
<evidence type="ECO:0000313" key="4">
    <source>
        <dbReference type="Proteomes" id="UP001189429"/>
    </source>
</evidence>
<proteinExistence type="predicted"/>
<organism evidence="3 4">
    <name type="scientific">Prorocentrum cordatum</name>
    <dbReference type="NCBI Taxonomy" id="2364126"/>
    <lineage>
        <taxon>Eukaryota</taxon>
        <taxon>Sar</taxon>
        <taxon>Alveolata</taxon>
        <taxon>Dinophyceae</taxon>
        <taxon>Prorocentrales</taxon>
        <taxon>Prorocentraceae</taxon>
        <taxon>Prorocentrum</taxon>
    </lineage>
</organism>
<evidence type="ECO:0000256" key="1">
    <source>
        <dbReference type="ARBA" id="ARBA00022676"/>
    </source>
</evidence>
<dbReference type="PANTHER" id="PTHR31306:SF4">
    <property type="entry name" value="ALPHA-1,2-GALACTOSYLTRANSFERASE"/>
    <property type="match status" value="1"/>
</dbReference>
<sequence>MEVSLEDVVRTYALAVGGQAEEDAHFIVAEDPGGINTGLFLLRASEWSLGFLERVSASAFTVAWDQSMFFWEMVRGALDIDLADFGADFGYPPQVRLIHQAHFNAFVPPASTDWMAYEWRPGDFVRHFAGCPWQEPPCLRMMEQTALVAALPAEEQVRALAALREAAP</sequence>
<dbReference type="EMBL" id="CAUYUJ010014243">
    <property type="protein sequence ID" value="CAK0838686.1"/>
    <property type="molecule type" value="Genomic_DNA"/>
</dbReference>
<gene>
    <name evidence="3" type="ORF">PCOR1329_LOCUS34584</name>
</gene>
<reference evidence="3" key="1">
    <citation type="submission" date="2023-10" db="EMBL/GenBank/DDBJ databases">
        <authorList>
            <person name="Chen Y."/>
            <person name="Shah S."/>
            <person name="Dougan E. K."/>
            <person name="Thang M."/>
            <person name="Chan C."/>
        </authorList>
    </citation>
    <scope>NUCLEOTIDE SEQUENCE [LARGE SCALE GENOMIC DNA]</scope>
</reference>
<dbReference type="Pfam" id="PF05637">
    <property type="entry name" value="Glyco_transf_34"/>
    <property type="match status" value="1"/>
</dbReference>
<dbReference type="PANTHER" id="PTHR31306">
    <property type="entry name" value="ALPHA-1,6-MANNOSYLTRANSFERASE MNN11-RELATED"/>
    <property type="match status" value="1"/>
</dbReference>
<accession>A0ABN9T1F3</accession>
<name>A0ABN9T1F3_9DINO</name>
<comment type="caution">
    <text evidence="3">The sequence shown here is derived from an EMBL/GenBank/DDBJ whole genome shotgun (WGS) entry which is preliminary data.</text>
</comment>
<keyword evidence="2" id="KW-0808">Transferase</keyword>
<dbReference type="Proteomes" id="UP001189429">
    <property type="component" value="Unassembled WGS sequence"/>
</dbReference>
<evidence type="ECO:0000313" key="3">
    <source>
        <dbReference type="EMBL" id="CAK0838686.1"/>
    </source>
</evidence>
<protein>
    <recommendedName>
        <fullName evidence="5">Protein xylosyltransferase</fullName>
    </recommendedName>
</protein>
<evidence type="ECO:0000256" key="2">
    <source>
        <dbReference type="ARBA" id="ARBA00022679"/>
    </source>
</evidence>